<gene>
    <name evidence="3" type="ORF">RM555_06865</name>
</gene>
<evidence type="ECO:0000256" key="1">
    <source>
        <dbReference type="SAM" id="MobiDB-lite"/>
    </source>
</evidence>
<organism evidence="3 4">
    <name type="scientific">Micromonospora reichwaldensis</name>
    <dbReference type="NCBI Taxonomy" id="3075516"/>
    <lineage>
        <taxon>Bacteria</taxon>
        <taxon>Bacillati</taxon>
        <taxon>Actinomycetota</taxon>
        <taxon>Actinomycetes</taxon>
        <taxon>Micromonosporales</taxon>
        <taxon>Micromonosporaceae</taxon>
        <taxon>Micromonospora</taxon>
    </lineage>
</organism>
<evidence type="ECO:0000313" key="3">
    <source>
        <dbReference type="EMBL" id="MDT0528709.1"/>
    </source>
</evidence>
<proteinExistence type="predicted"/>
<feature type="transmembrane region" description="Helical" evidence="2">
    <location>
        <begin position="59"/>
        <end position="81"/>
    </location>
</feature>
<feature type="region of interest" description="Disordered" evidence="1">
    <location>
        <begin position="194"/>
        <end position="217"/>
    </location>
</feature>
<dbReference type="EMBL" id="JAVRFL010000006">
    <property type="protein sequence ID" value="MDT0528709.1"/>
    <property type="molecule type" value="Genomic_DNA"/>
</dbReference>
<feature type="transmembrane region" description="Helical" evidence="2">
    <location>
        <begin position="30"/>
        <end position="53"/>
    </location>
</feature>
<evidence type="ECO:0000256" key="2">
    <source>
        <dbReference type="SAM" id="Phobius"/>
    </source>
</evidence>
<feature type="compositionally biased region" description="Basic and acidic residues" evidence="1">
    <location>
        <begin position="194"/>
        <end position="209"/>
    </location>
</feature>
<keyword evidence="2" id="KW-0812">Transmembrane</keyword>
<evidence type="ECO:0008006" key="5">
    <source>
        <dbReference type="Google" id="ProtNLM"/>
    </source>
</evidence>
<evidence type="ECO:0000313" key="4">
    <source>
        <dbReference type="Proteomes" id="UP001180973"/>
    </source>
</evidence>
<dbReference type="Proteomes" id="UP001180973">
    <property type="component" value="Unassembled WGS sequence"/>
</dbReference>
<keyword evidence="2" id="KW-0472">Membrane</keyword>
<dbReference type="RefSeq" id="WP_311410930.1">
    <property type="nucleotide sequence ID" value="NZ_JAVRFL010000006.1"/>
</dbReference>
<accession>A0ABU2WTY2</accession>
<sequence>MAAPFSAPSPAPNATVLPTGRRRARVGLPLSLFLVLAGIGGLVAAVAVVGGSHQPRSPVAGLVAAGTLAALGVPGVLLFVVSWRQRRTRILVDHIGLWFDKGDRRNVIPWHSLAGVGLFTSHGHKASFHSLELYPTGHIDRDDPVLWTLVREEAPFRPGLPHLRHRLRLEAADVPLAVSAVRHHAPHLWLGESRREGSHIGRPDRAGHRERTRARGR</sequence>
<reference evidence="3" key="1">
    <citation type="submission" date="2023-09" db="EMBL/GenBank/DDBJ databases">
        <title>30 novel species of actinomycetes from the DSMZ collection.</title>
        <authorList>
            <person name="Nouioui I."/>
        </authorList>
    </citation>
    <scope>NUCLEOTIDE SEQUENCE</scope>
    <source>
        <strain evidence="3">DSM 115977</strain>
    </source>
</reference>
<keyword evidence="4" id="KW-1185">Reference proteome</keyword>
<comment type="caution">
    <text evidence="3">The sequence shown here is derived from an EMBL/GenBank/DDBJ whole genome shotgun (WGS) entry which is preliminary data.</text>
</comment>
<name>A0ABU2WTY2_9ACTN</name>
<protein>
    <recommendedName>
        <fullName evidence="5">PH domain-containing protein</fullName>
    </recommendedName>
</protein>
<keyword evidence="2" id="KW-1133">Transmembrane helix</keyword>